<evidence type="ECO:0000256" key="1">
    <source>
        <dbReference type="SAM" id="Phobius"/>
    </source>
</evidence>
<protein>
    <submittedName>
        <fullName evidence="2">Uncharacterized protein</fullName>
    </submittedName>
</protein>
<dbReference type="KEGG" id="aer:AERYTH_07880"/>
<reference evidence="2 3" key="1">
    <citation type="journal article" date="1991" name="Int. J. Syst. Bacteriol.">
        <title>Description of the erythromycin-producing bacterium Arthrobacter sp. strain NRRL B-3381 as Aeromicrobium erythreum gen. nov., sp. nov.</title>
        <authorList>
            <person name="Miller E.S."/>
            <person name="Woese C.R."/>
            <person name="Brenner S."/>
        </authorList>
    </citation>
    <scope>NUCLEOTIDE SEQUENCE [LARGE SCALE GENOMIC DNA]</scope>
    <source>
        <strain evidence="2 3">AR18</strain>
    </source>
</reference>
<organism evidence="2 3">
    <name type="scientific">Aeromicrobium erythreum</name>
    <dbReference type="NCBI Taxonomy" id="2041"/>
    <lineage>
        <taxon>Bacteria</taxon>
        <taxon>Bacillati</taxon>
        <taxon>Actinomycetota</taxon>
        <taxon>Actinomycetes</taxon>
        <taxon>Propionibacteriales</taxon>
        <taxon>Nocardioidaceae</taxon>
        <taxon>Aeromicrobium</taxon>
    </lineage>
</organism>
<name>A0A0U4B9L0_9ACTN</name>
<keyword evidence="1" id="KW-0812">Transmembrane</keyword>
<dbReference type="EMBL" id="CP011502">
    <property type="protein sequence ID" value="ALX04617.1"/>
    <property type="molecule type" value="Genomic_DNA"/>
</dbReference>
<accession>A0A0U4B9L0</accession>
<evidence type="ECO:0000313" key="2">
    <source>
        <dbReference type="EMBL" id="ALX04617.1"/>
    </source>
</evidence>
<keyword evidence="1" id="KW-1133">Transmembrane helix</keyword>
<feature type="transmembrane region" description="Helical" evidence="1">
    <location>
        <begin position="25"/>
        <end position="45"/>
    </location>
</feature>
<evidence type="ECO:0000313" key="3">
    <source>
        <dbReference type="Proteomes" id="UP000067689"/>
    </source>
</evidence>
<dbReference type="OrthoDB" id="3745845at2"/>
<dbReference type="AlphaFoldDB" id="A0A0U4B9L0"/>
<keyword evidence="3" id="KW-1185">Reference proteome</keyword>
<dbReference type="Proteomes" id="UP000067689">
    <property type="component" value="Chromosome"/>
</dbReference>
<dbReference type="RefSeq" id="WP_067856886.1">
    <property type="nucleotide sequence ID" value="NZ_CP011502.1"/>
</dbReference>
<gene>
    <name evidence="2" type="ORF">AERYTH_07880</name>
</gene>
<sequence>MPSYLPDEDVWRYAPAPVGRGWRRLAVVGPLVAVLVAAGAVGVALQARSQDTRGTLDDPRVTRMVAQACGIMTSAVAQVRVDGPARLRGAQLADQNLEVRRMIDRVRTLSPAVRRADRPLEAWLADWETLLAAREQYARQVSGGFRGDFRPPTAPDGSGLEQRMDRAAQGTCQVPATLVDPFAYQDVSV</sequence>
<keyword evidence="1" id="KW-0472">Membrane</keyword>
<dbReference type="PATRIC" id="fig|2041.4.peg.1652"/>
<proteinExistence type="predicted"/>